<evidence type="ECO:0000313" key="2">
    <source>
        <dbReference type="Proteomes" id="UP001251524"/>
    </source>
</evidence>
<sequence length="85" mass="9209">MSYRLYAGENRAWLVVPDCMLPPHYATDLHGPLSFLGEADPMVLSPTESAEIQAALEAQLFAEISEQVAQLLAASIPENCIAHAN</sequence>
<proteinExistence type="predicted"/>
<dbReference type="Proteomes" id="UP001251524">
    <property type="component" value="Unassembled WGS sequence"/>
</dbReference>
<evidence type="ECO:0008006" key="3">
    <source>
        <dbReference type="Google" id="ProtNLM"/>
    </source>
</evidence>
<gene>
    <name evidence="1" type="ORF">J2X06_001094</name>
</gene>
<evidence type="ECO:0000313" key="1">
    <source>
        <dbReference type="EMBL" id="MDR7133910.1"/>
    </source>
</evidence>
<accession>A0ABU1W8J3</accession>
<name>A0ABU1W8J3_9GAMM</name>
<dbReference type="EMBL" id="JAVDVY010000001">
    <property type="protein sequence ID" value="MDR7133910.1"/>
    <property type="molecule type" value="Genomic_DNA"/>
</dbReference>
<organism evidence="1 2">
    <name type="scientific">Lysobacter niastensis</name>
    <dbReference type="NCBI Taxonomy" id="380629"/>
    <lineage>
        <taxon>Bacteria</taxon>
        <taxon>Pseudomonadati</taxon>
        <taxon>Pseudomonadota</taxon>
        <taxon>Gammaproteobacteria</taxon>
        <taxon>Lysobacterales</taxon>
        <taxon>Lysobacteraceae</taxon>
        <taxon>Lysobacter</taxon>
    </lineage>
</organism>
<comment type="caution">
    <text evidence="1">The sequence shown here is derived from an EMBL/GenBank/DDBJ whole genome shotgun (WGS) entry which is preliminary data.</text>
</comment>
<dbReference type="RefSeq" id="WP_310059307.1">
    <property type="nucleotide sequence ID" value="NZ_JAVDVY010000001.1"/>
</dbReference>
<reference evidence="1 2" key="1">
    <citation type="submission" date="2023-07" db="EMBL/GenBank/DDBJ databases">
        <title>Sorghum-associated microbial communities from plants grown in Nebraska, USA.</title>
        <authorList>
            <person name="Schachtman D."/>
        </authorList>
    </citation>
    <scope>NUCLEOTIDE SEQUENCE [LARGE SCALE GENOMIC DNA]</scope>
    <source>
        <strain evidence="1 2">BE198</strain>
    </source>
</reference>
<protein>
    <recommendedName>
        <fullName evidence="3">DUF1902 domain-containing protein</fullName>
    </recommendedName>
</protein>
<keyword evidence="2" id="KW-1185">Reference proteome</keyword>